<dbReference type="Proteomes" id="UP000006830">
    <property type="component" value="Chromosome"/>
</dbReference>
<evidence type="ECO:0000259" key="1">
    <source>
        <dbReference type="SMART" id="SM01058"/>
    </source>
</evidence>
<keyword evidence="3" id="KW-1185">Reference proteome</keyword>
<dbReference type="InterPro" id="IPR036101">
    <property type="entry name" value="CarD-like/TRCF_RID_sf"/>
</dbReference>
<dbReference type="EMBL" id="CP000847">
    <property type="protein sequence ID" value="ABV74380.1"/>
    <property type="molecule type" value="Genomic_DNA"/>
</dbReference>
<evidence type="ECO:0000313" key="2">
    <source>
        <dbReference type="EMBL" id="ABV74380.1"/>
    </source>
</evidence>
<dbReference type="InterPro" id="IPR042215">
    <property type="entry name" value="CarD-like_C"/>
</dbReference>
<dbReference type="InterPro" id="IPR003711">
    <property type="entry name" value="CarD-like/TRCF_RID"/>
</dbReference>
<dbReference type="STRING" id="293614.A1C_00235"/>
<organism evidence="2 3">
    <name type="scientific">Rickettsia akari (strain Hartford)</name>
    <dbReference type="NCBI Taxonomy" id="293614"/>
    <lineage>
        <taxon>Bacteria</taxon>
        <taxon>Pseudomonadati</taxon>
        <taxon>Pseudomonadota</taxon>
        <taxon>Alphaproteobacteria</taxon>
        <taxon>Rickettsiales</taxon>
        <taxon>Rickettsiaceae</taxon>
        <taxon>Rickettsieae</taxon>
        <taxon>Rickettsia</taxon>
        <taxon>spotted fever group</taxon>
    </lineage>
</organism>
<protein>
    <submittedName>
        <fullName evidence="2">Transcriptional regulator</fullName>
    </submittedName>
</protein>
<dbReference type="InterPro" id="IPR048792">
    <property type="entry name" value="CarD_C"/>
</dbReference>
<dbReference type="Gene3D" id="2.40.10.170">
    <property type="match status" value="1"/>
</dbReference>
<dbReference type="PANTHER" id="PTHR38447">
    <property type="entry name" value="TRANSCRIPTION FACTOR YDEB-RELATED"/>
    <property type="match status" value="1"/>
</dbReference>
<dbReference type="Pfam" id="PF02559">
    <property type="entry name" value="CarD_TRCF_RID"/>
    <property type="match status" value="1"/>
</dbReference>
<evidence type="ECO:0000313" key="3">
    <source>
        <dbReference type="Proteomes" id="UP000006830"/>
    </source>
</evidence>
<dbReference type="InterPro" id="IPR052531">
    <property type="entry name" value="CarD-like_regulator"/>
</dbReference>
<reference evidence="2" key="1">
    <citation type="submission" date="2007-09" db="EMBL/GenBank/DDBJ databases">
        <title>Complete Genome Sequence of Rickettsia akari.</title>
        <authorList>
            <person name="Madan A."/>
            <person name="Fahey J."/>
            <person name="Helton E."/>
            <person name="Ketteman M."/>
            <person name="Madan A."/>
            <person name="Rodrigues S."/>
            <person name="Sanchez A."/>
            <person name="Whiting M."/>
            <person name="Dasch G."/>
            <person name="Eremeeva M."/>
        </authorList>
    </citation>
    <scope>NUCLEOTIDE SEQUENCE</scope>
    <source>
        <strain evidence="2">Hartford</strain>
    </source>
</reference>
<name>A8GLV5_RICAH</name>
<dbReference type="RefSeq" id="WP_012013250.1">
    <property type="nucleotide sequence ID" value="NC_009881.1"/>
</dbReference>
<dbReference type="PANTHER" id="PTHR38447:SF1">
    <property type="entry name" value="RNA POLYMERASE-BINDING TRANSCRIPTION FACTOR CARD"/>
    <property type="match status" value="1"/>
</dbReference>
<feature type="domain" description="CarD-like/TRCF RNAP-interacting" evidence="1">
    <location>
        <begin position="16"/>
        <end position="126"/>
    </location>
</feature>
<dbReference type="Pfam" id="PF21095">
    <property type="entry name" value="CarD_C"/>
    <property type="match status" value="1"/>
</dbReference>
<proteinExistence type="predicted"/>
<dbReference type="eggNOG" id="COG1329">
    <property type="taxonomic scope" value="Bacteria"/>
</dbReference>
<dbReference type="SMART" id="SM01058">
    <property type="entry name" value="CarD_TRCF"/>
    <property type="match status" value="1"/>
</dbReference>
<dbReference type="SUPFAM" id="SSF141259">
    <property type="entry name" value="CarD-like"/>
    <property type="match status" value="1"/>
</dbReference>
<gene>
    <name evidence="2" type="ordered locus">A1C_00235</name>
</gene>
<dbReference type="KEGG" id="rak:A1C_00235"/>
<sequence>MANTTQSENKTEQKSGFKIGQRIVYPAHGVGEITNIEYNTIAGTEIKVYVISFSQDKMTLKVPVSRAAVVGLRAVASRKDLDLIYSTLQGKPKQGNRMWSRRAQEYEGKINSGNIVAIAEVLRDLHKNVDNDRSYSERTLYESALNRLAGELAILENIHPTEAINKLVEVLREKLVA</sequence>
<dbReference type="GO" id="GO:0009303">
    <property type="term" value="P:rRNA transcription"/>
    <property type="evidence" value="ECO:0007669"/>
    <property type="project" value="TreeGrafter"/>
</dbReference>
<dbReference type="HOGENOM" id="CLU_048259_1_0_5"/>
<dbReference type="AlphaFoldDB" id="A8GLV5"/>
<accession>A8GLV5</accession>
<dbReference type="Gene3D" id="1.20.58.1290">
    <property type="entry name" value="CarD-like, C-terminal domain"/>
    <property type="match status" value="1"/>
</dbReference>